<reference evidence="3 4" key="1">
    <citation type="submission" date="2021-03" db="EMBL/GenBank/DDBJ databases">
        <authorList>
            <person name="King G.J."/>
            <person name="Bancroft I."/>
            <person name="Baten A."/>
            <person name="Bloomfield J."/>
            <person name="Borpatragohain P."/>
            <person name="He Z."/>
            <person name="Irish N."/>
            <person name="Irwin J."/>
            <person name="Liu K."/>
            <person name="Mauleon R.P."/>
            <person name="Moore J."/>
            <person name="Morris R."/>
            <person name="Ostergaard L."/>
            <person name="Wang B."/>
            <person name="Wells R."/>
        </authorList>
    </citation>
    <scope>NUCLEOTIDE SEQUENCE [LARGE SCALE GENOMIC DNA]</scope>
    <source>
        <strain evidence="3">R-o-18</strain>
        <tissue evidence="3">Leaf</tissue>
    </source>
</reference>
<feature type="domain" description="Replication factor A C-terminal" evidence="2">
    <location>
        <begin position="354"/>
        <end position="430"/>
    </location>
</feature>
<feature type="region of interest" description="Disordered" evidence="1">
    <location>
        <begin position="510"/>
        <end position="540"/>
    </location>
</feature>
<comment type="caution">
    <text evidence="3">The sequence shown here is derived from an EMBL/GenBank/DDBJ whole genome shotgun (WGS) entry which is preliminary data.</text>
</comment>
<organism evidence="3 4">
    <name type="scientific">Brassica rapa subsp. trilocularis</name>
    <dbReference type="NCBI Taxonomy" id="1813537"/>
    <lineage>
        <taxon>Eukaryota</taxon>
        <taxon>Viridiplantae</taxon>
        <taxon>Streptophyta</taxon>
        <taxon>Embryophyta</taxon>
        <taxon>Tracheophyta</taxon>
        <taxon>Spermatophyta</taxon>
        <taxon>Magnoliopsida</taxon>
        <taxon>eudicotyledons</taxon>
        <taxon>Gunneridae</taxon>
        <taxon>Pentapetalae</taxon>
        <taxon>rosids</taxon>
        <taxon>malvids</taxon>
        <taxon>Brassicales</taxon>
        <taxon>Brassicaceae</taxon>
        <taxon>Brassiceae</taxon>
        <taxon>Brassica</taxon>
    </lineage>
</organism>
<name>A0ABQ7MGL2_BRACM</name>
<dbReference type="PANTHER" id="PTHR47165">
    <property type="entry name" value="OS03G0429900 PROTEIN"/>
    <property type="match status" value="1"/>
</dbReference>
<accession>A0ABQ7MGL2</accession>
<evidence type="ECO:0000259" key="2">
    <source>
        <dbReference type="Pfam" id="PF08646"/>
    </source>
</evidence>
<evidence type="ECO:0000313" key="3">
    <source>
        <dbReference type="EMBL" id="KAG5397891.1"/>
    </source>
</evidence>
<protein>
    <recommendedName>
        <fullName evidence="2">Replication factor A C-terminal domain-containing protein</fullName>
    </recommendedName>
</protein>
<dbReference type="Pfam" id="PF08646">
    <property type="entry name" value="Rep_fac-A_C"/>
    <property type="match status" value="1"/>
</dbReference>
<keyword evidence="4" id="KW-1185">Reference proteome</keyword>
<evidence type="ECO:0000256" key="1">
    <source>
        <dbReference type="SAM" id="MobiDB-lite"/>
    </source>
</evidence>
<dbReference type="Gene3D" id="2.40.50.140">
    <property type="entry name" value="Nucleic acid-binding proteins"/>
    <property type="match status" value="3"/>
</dbReference>
<gene>
    <name evidence="3" type="primary">A05p034860.1_BraROA</name>
    <name evidence="3" type="ORF">IGI04_019705</name>
</gene>
<proteinExistence type="predicted"/>
<dbReference type="Proteomes" id="UP000823674">
    <property type="component" value="Chromosome A05"/>
</dbReference>
<dbReference type="EMBL" id="JADBGQ010000005">
    <property type="protein sequence ID" value="KAG5397891.1"/>
    <property type="molecule type" value="Genomic_DNA"/>
</dbReference>
<dbReference type="InterPro" id="IPR012340">
    <property type="entry name" value="NA-bd_OB-fold"/>
</dbReference>
<feature type="compositionally biased region" description="Basic and acidic residues" evidence="1">
    <location>
        <begin position="523"/>
        <end position="540"/>
    </location>
</feature>
<dbReference type="InterPro" id="IPR013955">
    <property type="entry name" value="Rep_factor-A_C"/>
</dbReference>
<dbReference type="SUPFAM" id="SSF50249">
    <property type="entry name" value="Nucleic acid-binding proteins"/>
    <property type="match status" value="1"/>
</dbReference>
<dbReference type="PANTHER" id="PTHR47165:SF4">
    <property type="entry name" value="OS03G0429900 PROTEIN"/>
    <property type="match status" value="1"/>
</dbReference>
<sequence>MDSFHLPVRFSIYKSLLIVYVSIKIHNILSSNYLDGIQRQFYSLLLPRRLRRNLTARVLFHLTFRRSKNLLFCCWSLLRAWRPIDVLQRCFIRPTRSRAEARNPNTKELIGQEMLLIDEEGTVIQGFITAGRVGMYKLTSGSVYKLSNFFGSRSKVQFWVADHRATISFSWNSDLKVLENHPVPILEDRFRFHSYEEFQANCDRRVDLYDYVGHMKLVNGQTITDHTALDEVDIAEKRHLCVHVQTHDEPVMKLYLWDNAASEFCQKFILYGRTPTVLLVTTVNPKHLGGTLALASMASSRVFMDTDVQPTKDYLAWLSSNLEIANKFTAEVVTKPEPVTLEELYSYIKQETAKSSSWYYISCGGCNSKAIKGPTSLICNNKKCVKREVTGVLQYLMKIAVYDKSEQAVFAILGDAGKELTGKHASELVTKYFESNEGLGADHPVPVPQALLDTIGHTRKFINKVSDHNLTGKTQTITVTKILPPEATLAIAHLEEGTTPAVSDDVLKGVGDESGPSTGFEHSAGDRVRKSSENLESLEAKRSRVGCEDRRLNRMDSPLSDQPIEYAVKSYIQHIPQRIHKLHEGISVRPITVCIRSVWDIRKHQTNNTQLCIGFMCYDHHGQLLDGRLTGNIQPNDPKNMTEGDIYEFSGFSVIHNSRHRKLTQLPYYIQIDQKTIASKVIDVGPIFSVHPFSPQNYKNLLRLATTPTYLPDVVGQILIIQKINPYYPEINTDATIGLRLNRSTMVKLILCDKQAADFSILQSKKNRKFKVVIITSIIPKLFQGKLLLSSSPASNFYFNKSFNYIKHFKGRIRDHSKACSKE</sequence>
<evidence type="ECO:0000313" key="4">
    <source>
        <dbReference type="Proteomes" id="UP000823674"/>
    </source>
</evidence>